<name>A0A4V4GPW1_9BURK</name>
<sequence length="341" mass="39966">MINMQPCFPTREEYSLTYFNFIQNINICISEIYNTFNSRKIKSIFNNSKIVIFTNKIWHEFINEPEEELDLKILNQSSSAYAYALRVLYLHLSNHHQRPNQGIYTDDHVAVQSILLCLQSVFNDPVFLSKLDNTRRSQQKSRDSLYQYATDLKHIYRKLMVVRVDFGYNQFVSKTVLPQRRIEDDWERQLQYVQKNFADSFVGYAVKFEHGKDKGLHAHSVFFFDGNVVCNDAKIGRILGEYWEHLVTDDLGLHFNCNTSDHKASLLVCGLGTFTGREQAFRDGMWIIADYLSKPDAMVRLLLPERTKIFRRGYLNYWQQLKLTNRLAMPCTASVEFTTLS</sequence>
<comment type="caution">
    <text evidence="1">The sequence shown here is derived from an EMBL/GenBank/DDBJ whole genome shotgun (WGS) entry which is preliminary data.</text>
</comment>
<gene>
    <name evidence="1" type="ORF">E9531_17135</name>
</gene>
<organism evidence="1 2">
    <name type="scientific">Lampropedia puyangensis</name>
    <dbReference type="NCBI Taxonomy" id="1330072"/>
    <lineage>
        <taxon>Bacteria</taxon>
        <taxon>Pseudomonadati</taxon>
        <taxon>Pseudomonadota</taxon>
        <taxon>Betaproteobacteria</taxon>
        <taxon>Burkholderiales</taxon>
        <taxon>Comamonadaceae</taxon>
        <taxon>Lampropedia</taxon>
    </lineage>
</organism>
<evidence type="ECO:0000313" key="2">
    <source>
        <dbReference type="Proteomes" id="UP000308917"/>
    </source>
</evidence>
<reference evidence="1 2" key="1">
    <citation type="journal article" date="2015" name="Antonie Van Leeuwenhoek">
        <title>Lampropedia puyangensis sp. nov., isolated from symptomatic bark of Populus ? euramericana canker and emended description of Lampropedia hyalina (Ehrenberg 1832) Lee et al. 2004.</title>
        <authorList>
            <person name="Li Y."/>
            <person name="Wang T."/>
            <person name="Piao C.G."/>
            <person name="Wang L.F."/>
            <person name="Tian G.Z."/>
            <person name="Zhu T.H."/>
            <person name="Guo M.W."/>
        </authorList>
    </citation>
    <scope>NUCLEOTIDE SEQUENCE [LARGE SCALE GENOMIC DNA]</scope>
    <source>
        <strain evidence="1 2">2-bin</strain>
    </source>
</reference>
<protein>
    <submittedName>
        <fullName evidence="1">Inovirus Gp2 family protein</fullName>
    </submittedName>
</protein>
<evidence type="ECO:0000313" key="1">
    <source>
        <dbReference type="EMBL" id="THT95455.1"/>
    </source>
</evidence>
<accession>A0A4V4GPW1</accession>
<keyword evidence="2" id="KW-1185">Reference proteome</keyword>
<dbReference type="AlphaFoldDB" id="A0A4V4GPW1"/>
<dbReference type="EMBL" id="STFG01000043">
    <property type="protein sequence ID" value="THT95455.1"/>
    <property type="molecule type" value="Genomic_DNA"/>
</dbReference>
<dbReference type="Proteomes" id="UP000308917">
    <property type="component" value="Unassembled WGS sequence"/>
</dbReference>
<proteinExistence type="predicted"/>